<feature type="transmembrane region" description="Helical" evidence="1">
    <location>
        <begin position="52"/>
        <end position="72"/>
    </location>
</feature>
<evidence type="ECO:0000313" key="2">
    <source>
        <dbReference type="EMBL" id="SHK64770.1"/>
    </source>
</evidence>
<dbReference type="RefSeq" id="WP_139252004.1">
    <property type="nucleotide sequence ID" value="NZ_FQZX01000003.1"/>
</dbReference>
<keyword evidence="1" id="KW-1133">Transmembrane helix</keyword>
<dbReference type="Proteomes" id="UP000184314">
    <property type="component" value="Unassembled WGS sequence"/>
</dbReference>
<organism evidence="2 3">
    <name type="scientific">Maribacter aquivivus</name>
    <dbReference type="NCBI Taxonomy" id="228958"/>
    <lineage>
        <taxon>Bacteria</taxon>
        <taxon>Pseudomonadati</taxon>
        <taxon>Bacteroidota</taxon>
        <taxon>Flavobacteriia</taxon>
        <taxon>Flavobacteriales</taxon>
        <taxon>Flavobacteriaceae</taxon>
        <taxon>Maribacter</taxon>
    </lineage>
</organism>
<keyword evidence="1" id="KW-0812">Transmembrane</keyword>
<reference evidence="3" key="1">
    <citation type="submission" date="2016-11" db="EMBL/GenBank/DDBJ databases">
        <authorList>
            <person name="Varghese N."/>
            <person name="Submissions S."/>
        </authorList>
    </citation>
    <scope>NUCLEOTIDE SEQUENCE [LARGE SCALE GENOMIC DNA]</scope>
    <source>
        <strain evidence="3">DSM 16478</strain>
    </source>
</reference>
<sequence>MVKRILNYLGWFIVAILLGLLHMRIVLGAPPESDDDKFSFASMVYEWALVQVGAIVGCIIALIFILFDVFYLNNKLQGNSKATLFRFIIISLIAVIVGVTHYILEKVINVI</sequence>
<dbReference type="OrthoDB" id="1443613at2"/>
<keyword evidence="3" id="KW-1185">Reference proteome</keyword>
<gene>
    <name evidence="2" type="ORF">SAMN04488007_3506</name>
</gene>
<evidence type="ECO:0000313" key="3">
    <source>
        <dbReference type="Proteomes" id="UP000184314"/>
    </source>
</evidence>
<dbReference type="AlphaFoldDB" id="A0A1M6U6H9"/>
<dbReference type="STRING" id="228958.SAMN04488007_3506"/>
<feature type="transmembrane region" description="Helical" evidence="1">
    <location>
        <begin position="84"/>
        <end position="104"/>
    </location>
</feature>
<evidence type="ECO:0000256" key="1">
    <source>
        <dbReference type="SAM" id="Phobius"/>
    </source>
</evidence>
<name>A0A1M6U6H9_9FLAO</name>
<protein>
    <submittedName>
        <fullName evidence="2">Uncharacterized protein</fullName>
    </submittedName>
</protein>
<dbReference type="EMBL" id="FQZX01000003">
    <property type="protein sequence ID" value="SHK64770.1"/>
    <property type="molecule type" value="Genomic_DNA"/>
</dbReference>
<proteinExistence type="predicted"/>
<accession>A0A1M6U6H9</accession>
<keyword evidence="1" id="KW-0472">Membrane</keyword>